<organism evidence="1 2">
    <name type="scientific">Thalassobacillus hwangdonensis</name>
    <dbReference type="NCBI Taxonomy" id="546108"/>
    <lineage>
        <taxon>Bacteria</taxon>
        <taxon>Bacillati</taxon>
        <taxon>Bacillota</taxon>
        <taxon>Bacilli</taxon>
        <taxon>Bacillales</taxon>
        <taxon>Bacillaceae</taxon>
        <taxon>Thalassobacillus</taxon>
    </lineage>
</organism>
<evidence type="ECO:0000313" key="2">
    <source>
        <dbReference type="Proteomes" id="UP001596990"/>
    </source>
</evidence>
<dbReference type="Pfam" id="PF13814">
    <property type="entry name" value="Replic_Relax"/>
    <property type="match status" value="1"/>
</dbReference>
<proteinExistence type="predicted"/>
<name>A0ABW3KZK9_9BACI</name>
<keyword evidence="2" id="KW-1185">Reference proteome</keyword>
<reference evidence="2" key="1">
    <citation type="journal article" date="2019" name="Int. J. Syst. Evol. Microbiol.">
        <title>The Global Catalogue of Microorganisms (GCM) 10K type strain sequencing project: providing services to taxonomists for standard genome sequencing and annotation.</title>
        <authorList>
            <consortium name="The Broad Institute Genomics Platform"/>
            <consortium name="The Broad Institute Genome Sequencing Center for Infectious Disease"/>
            <person name="Wu L."/>
            <person name="Ma J."/>
        </authorList>
    </citation>
    <scope>NUCLEOTIDE SEQUENCE [LARGE SCALE GENOMIC DNA]</scope>
    <source>
        <strain evidence="2">CCUG 56607</strain>
    </source>
</reference>
<protein>
    <submittedName>
        <fullName evidence="1">Replication-relaxation family protein</fullName>
    </submittedName>
</protein>
<comment type="caution">
    <text evidence="1">The sequence shown here is derived from an EMBL/GenBank/DDBJ whole genome shotgun (WGS) entry which is preliminary data.</text>
</comment>
<gene>
    <name evidence="1" type="ORF">ACFQ2J_05550</name>
</gene>
<dbReference type="EMBL" id="JBHTKL010000001">
    <property type="protein sequence ID" value="MFD1018664.1"/>
    <property type="molecule type" value="Genomic_DNA"/>
</dbReference>
<evidence type="ECO:0000313" key="1">
    <source>
        <dbReference type="EMBL" id="MFD1018664.1"/>
    </source>
</evidence>
<dbReference type="RefSeq" id="WP_386057336.1">
    <property type="nucleotide sequence ID" value="NZ_JBHTKL010000001.1"/>
</dbReference>
<dbReference type="Proteomes" id="UP001596990">
    <property type="component" value="Unassembled WGS sequence"/>
</dbReference>
<sequence>MATTLTKQEKRILREEAIISKLDKLGFANRRQLQVLEDLGGDRNAHRILSEMESDRLLLSYRKEYKVYYVSTRGKERIGSTKATPSRTLMDHTLMRTDLYIELGQPADWRTEVPVNFGYDDKQYNLVPDAMYMQNGVYTFVEIDNTQTMRTNKDKIGVYAKLTKAIWQQYGHYPRVVFYTVSPTRKEKLERELERKGVKSEVFVKI</sequence>
<accession>A0ABW3KZK9</accession>
<dbReference type="InterPro" id="IPR025855">
    <property type="entry name" value="Replic_Relax"/>
</dbReference>